<sequence length="75" mass="8594">MASLAAPYFNSAARNELHRQRQPSRLTERLESMTSTGSTPKFYWSMYGHPTWLPSINQHKTLIFPSLLSKANVEI</sequence>
<gene>
    <name evidence="2" type="ORF">WHR41_09246</name>
</gene>
<organism evidence="2 3">
    <name type="scientific">Cladosporium halotolerans</name>
    <dbReference type="NCBI Taxonomy" id="1052096"/>
    <lineage>
        <taxon>Eukaryota</taxon>
        <taxon>Fungi</taxon>
        <taxon>Dikarya</taxon>
        <taxon>Ascomycota</taxon>
        <taxon>Pezizomycotina</taxon>
        <taxon>Dothideomycetes</taxon>
        <taxon>Dothideomycetidae</taxon>
        <taxon>Cladosporiales</taxon>
        <taxon>Cladosporiaceae</taxon>
        <taxon>Cladosporium</taxon>
    </lineage>
</organism>
<keyword evidence="3" id="KW-1185">Reference proteome</keyword>
<dbReference type="AlphaFoldDB" id="A0AB34KA83"/>
<dbReference type="GeneID" id="96010688"/>
<accession>A0AB34KA83</accession>
<dbReference type="Proteomes" id="UP000803884">
    <property type="component" value="Unassembled WGS sequence"/>
</dbReference>
<comment type="caution">
    <text evidence="2">The sequence shown here is derived from an EMBL/GenBank/DDBJ whole genome shotgun (WGS) entry which is preliminary data.</text>
</comment>
<name>A0AB34KA83_9PEZI</name>
<evidence type="ECO:0000313" key="2">
    <source>
        <dbReference type="EMBL" id="KAL1582027.1"/>
    </source>
</evidence>
<dbReference type="EMBL" id="JAAQHG020000077">
    <property type="protein sequence ID" value="KAL1582027.1"/>
    <property type="molecule type" value="Genomic_DNA"/>
</dbReference>
<dbReference type="RefSeq" id="XP_069225134.1">
    <property type="nucleotide sequence ID" value="XM_069377850.1"/>
</dbReference>
<protein>
    <submittedName>
        <fullName evidence="2">Uncharacterized protein</fullName>
    </submittedName>
</protein>
<proteinExistence type="predicted"/>
<reference evidence="2 3" key="1">
    <citation type="journal article" date="2020" name="Microbiol. Resour. Announc.">
        <title>Draft Genome Sequence of a Cladosporium Species Isolated from the Mesophotic Ascidian Didemnum maculosum.</title>
        <authorList>
            <person name="Gioti A."/>
            <person name="Siaperas R."/>
            <person name="Nikolaivits E."/>
            <person name="Le Goff G."/>
            <person name="Ouazzani J."/>
            <person name="Kotoulas G."/>
            <person name="Topakas E."/>
        </authorList>
    </citation>
    <scope>NUCLEOTIDE SEQUENCE [LARGE SCALE GENOMIC DNA]</scope>
    <source>
        <strain evidence="2 3">TM138-S3</strain>
    </source>
</reference>
<evidence type="ECO:0000313" key="3">
    <source>
        <dbReference type="Proteomes" id="UP000803884"/>
    </source>
</evidence>
<feature type="region of interest" description="Disordered" evidence="1">
    <location>
        <begin position="1"/>
        <end position="39"/>
    </location>
</feature>
<evidence type="ECO:0000256" key="1">
    <source>
        <dbReference type="SAM" id="MobiDB-lite"/>
    </source>
</evidence>